<dbReference type="EMBL" id="FOSK01000016">
    <property type="protein sequence ID" value="SFL09207.1"/>
    <property type="molecule type" value="Genomic_DNA"/>
</dbReference>
<reference evidence="8 9" key="1">
    <citation type="submission" date="2016-10" db="EMBL/GenBank/DDBJ databases">
        <authorList>
            <person name="Varghese N."/>
            <person name="Submissions S."/>
        </authorList>
    </citation>
    <scope>NUCLEOTIDE SEQUENCE [LARGE SCALE GENOMIC DNA]</scope>
    <source>
        <strain evidence="8 9">DSM 16392</strain>
    </source>
</reference>
<keyword evidence="9" id="KW-1185">Reference proteome</keyword>
<gene>
    <name evidence="8" type="ORF">SAMN04488518_11672</name>
</gene>
<accession>A0A1I4EXC7</accession>
<dbReference type="Pfam" id="PF00107">
    <property type="entry name" value="ADH_zinc_N"/>
    <property type="match status" value="1"/>
</dbReference>
<dbReference type="SUPFAM" id="SSF50129">
    <property type="entry name" value="GroES-like"/>
    <property type="match status" value="1"/>
</dbReference>
<dbReference type="Pfam" id="PF08240">
    <property type="entry name" value="ADH_N"/>
    <property type="match status" value="1"/>
</dbReference>
<dbReference type="CDD" id="cd08274">
    <property type="entry name" value="MDR9"/>
    <property type="match status" value="1"/>
</dbReference>
<dbReference type="SUPFAM" id="SSF51735">
    <property type="entry name" value="NAD(P)-binding Rossmann-fold domains"/>
    <property type="match status" value="1"/>
</dbReference>
<keyword evidence="3" id="KW-0963">Cytoplasm</keyword>
<dbReference type="InterPro" id="IPR036291">
    <property type="entry name" value="NAD(P)-bd_dom_sf"/>
</dbReference>
<dbReference type="PANTHER" id="PTHR44154:SF1">
    <property type="entry name" value="QUINONE OXIDOREDUCTASE"/>
    <property type="match status" value="1"/>
</dbReference>
<dbReference type="Gene3D" id="3.40.50.720">
    <property type="entry name" value="NAD(P)-binding Rossmann-like Domain"/>
    <property type="match status" value="1"/>
</dbReference>
<organism evidence="8 9">
    <name type="scientific">Pseudovibrio ascidiaceicola</name>
    <dbReference type="NCBI Taxonomy" id="285279"/>
    <lineage>
        <taxon>Bacteria</taxon>
        <taxon>Pseudomonadati</taxon>
        <taxon>Pseudomonadota</taxon>
        <taxon>Alphaproteobacteria</taxon>
        <taxon>Hyphomicrobiales</taxon>
        <taxon>Stappiaceae</taxon>
        <taxon>Pseudovibrio</taxon>
    </lineage>
</organism>
<evidence type="ECO:0000256" key="3">
    <source>
        <dbReference type="ARBA" id="ARBA00022490"/>
    </source>
</evidence>
<comment type="caution">
    <text evidence="8">The sequence shown here is derived from an EMBL/GenBank/DDBJ whole genome shotgun (WGS) entry which is preliminary data.</text>
</comment>
<dbReference type="Gene3D" id="3.90.180.10">
    <property type="entry name" value="Medium-chain alcohol dehydrogenases, catalytic domain"/>
    <property type="match status" value="1"/>
</dbReference>
<dbReference type="PANTHER" id="PTHR44154">
    <property type="entry name" value="QUINONE OXIDOREDUCTASE"/>
    <property type="match status" value="1"/>
</dbReference>
<evidence type="ECO:0000313" key="8">
    <source>
        <dbReference type="EMBL" id="SFL09207.1"/>
    </source>
</evidence>
<comment type="subunit">
    <text evidence="2">Homotetramer.</text>
</comment>
<dbReference type="PROSITE" id="PS01162">
    <property type="entry name" value="QOR_ZETA_CRYSTAL"/>
    <property type="match status" value="1"/>
</dbReference>
<sequence length="363" mass="38818">MMSTLPTTMTAVTLTGHGGPDMLELRTDLPLPAIGSEDVLIEVLAAGVNNTDINTRKAWYSRYDNQAEDATWSGQPLQFPRIQGIDVCGRVVATGTKVDQTLLGKRVLVEPCLQYANGKKLESPWFMGSECDGGFAEFVSIDHRHVYPIQSQLNDLELASFPCSYSTAENMLTRANLKAGETVLVTGASGGVGSAALQLARARGAHVIAISSASKAQMLEELGASRVLDRSDDLLECLGPNSIDVVVDLVAGPQWPALLAILKPKGRYAVAGAMAGPIVELDVRTLYLKDLSFFGCTVLEPEVFGNLVTHIESGNIKPLVAQTFPLSKIGEAQEVFEQKNHLGKIVLAVAGNCSGEKTARKLP</sequence>
<keyword evidence="6" id="KW-0007">Acetylation</keyword>
<feature type="domain" description="Enoyl reductase (ER)" evidence="7">
    <location>
        <begin position="18"/>
        <end position="347"/>
    </location>
</feature>
<evidence type="ECO:0000259" key="7">
    <source>
        <dbReference type="SMART" id="SM00829"/>
    </source>
</evidence>
<dbReference type="Proteomes" id="UP000199598">
    <property type="component" value="Unassembled WGS sequence"/>
</dbReference>
<dbReference type="InterPro" id="IPR002364">
    <property type="entry name" value="Quin_OxRdtase/zeta-crystal_CS"/>
</dbReference>
<evidence type="ECO:0000256" key="2">
    <source>
        <dbReference type="ARBA" id="ARBA00011881"/>
    </source>
</evidence>
<dbReference type="InterPro" id="IPR020843">
    <property type="entry name" value="ER"/>
</dbReference>
<protein>
    <submittedName>
        <fullName evidence="8">NADPH:quinone reductase</fullName>
    </submittedName>
</protein>
<dbReference type="InterPro" id="IPR011032">
    <property type="entry name" value="GroES-like_sf"/>
</dbReference>
<keyword evidence="5" id="KW-0694">RNA-binding</keyword>
<evidence type="ECO:0000256" key="1">
    <source>
        <dbReference type="ARBA" id="ARBA00004496"/>
    </source>
</evidence>
<name>A0A1I4EXC7_9HYPH</name>
<dbReference type="InterPro" id="IPR013154">
    <property type="entry name" value="ADH-like_N"/>
</dbReference>
<dbReference type="InterPro" id="IPR013149">
    <property type="entry name" value="ADH-like_C"/>
</dbReference>
<evidence type="ECO:0000313" key="9">
    <source>
        <dbReference type="Proteomes" id="UP000199598"/>
    </source>
</evidence>
<evidence type="ECO:0000256" key="5">
    <source>
        <dbReference type="ARBA" id="ARBA00022884"/>
    </source>
</evidence>
<evidence type="ECO:0000256" key="4">
    <source>
        <dbReference type="ARBA" id="ARBA00022857"/>
    </source>
</evidence>
<proteinExistence type="predicted"/>
<comment type="subcellular location">
    <subcellularLocation>
        <location evidence="1">Cytoplasm</location>
    </subcellularLocation>
</comment>
<evidence type="ECO:0000256" key="6">
    <source>
        <dbReference type="ARBA" id="ARBA00022990"/>
    </source>
</evidence>
<dbReference type="SMART" id="SM00829">
    <property type="entry name" value="PKS_ER"/>
    <property type="match status" value="1"/>
</dbReference>
<dbReference type="InterPro" id="IPR051603">
    <property type="entry name" value="Zinc-ADH_QOR/CCCR"/>
</dbReference>
<keyword evidence="4" id="KW-0521">NADP</keyword>